<dbReference type="Pfam" id="PF12826">
    <property type="entry name" value="HHH_2"/>
    <property type="match status" value="1"/>
</dbReference>
<dbReference type="PANTHER" id="PTHR23389">
    <property type="entry name" value="CHROMOSOME TRANSMISSION FIDELITY FACTOR 18"/>
    <property type="match status" value="1"/>
</dbReference>
<name>A0ABR7ECZ9_9FIRM</name>
<evidence type="ECO:0000256" key="3">
    <source>
        <dbReference type="ARBA" id="ARBA00022705"/>
    </source>
</evidence>
<comment type="function">
    <text evidence="1 12">DNA ligase that catalyzes the formation of phosphodiester linkages between 5'-phosphoryl and 3'-hydroxyl groups in double-stranded DNA using NAD as a coenzyme and as the energy source for the reaction. It is essential for DNA replication and repair of damaged DNA.</text>
</comment>
<dbReference type="SUPFAM" id="SSF56091">
    <property type="entry name" value="DNA ligase/mRNA capping enzyme, catalytic domain"/>
    <property type="match status" value="1"/>
</dbReference>
<comment type="similarity">
    <text evidence="12">Belongs to the NAD-dependent DNA ligase family. LigA subfamily.</text>
</comment>
<dbReference type="InterPro" id="IPR004150">
    <property type="entry name" value="NAD_DNA_ligase_OB"/>
</dbReference>
<feature type="binding site" evidence="12">
    <location>
        <position position="399"/>
    </location>
    <ligand>
        <name>Zn(2+)</name>
        <dbReference type="ChEBI" id="CHEBI:29105"/>
    </ligand>
</feature>
<comment type="cofactor">
    <cofactor evidence="12">
        <name>Mg(2+)</name>
        <dbReference type="ChEBI" id="CHEBI:18420"/>
    </cofactor>
    <cofactor evidence="12">
        <name>Mn(2+)</name>
        <dbReference type="ChEBI" id="CHEBI:29035"/>
    </cofactor>
</comment>
<evidence type="ECO:0000256" key="12">
    <source>
        <dbReference type="HAMAP-Rule" id="MF_01588"/>
    </source>
</evidence>
<evidence type="ECO:0000256" key="10">
    <source>
        <dbReference type="ARBA" id="ARBA00023211"/>
    </source>
</evidence>
<dbReference type="EMBL" id="JACOON010000001">
    <property type="protein sequence ID" value="MBC5647053.1"/>
    <property type="molecule type" value="Genomic_DNA"/>
</dbReference>
<keyword evidence="7 12" id="KW-0460">Magnesium</keyword>
<keyword evidence="9 12" id="KW-0234">DNA repair</keyword>
<dbReference type="Pfam" id="PF03120">
    <property type="entry name" value="OB_DNA_ligase"/>
    <property type="match status" value="1"/>
</dbReference>
<dbReference type="Proteomes" id="UP000606889">
    <property type="component" value="Unassembled WGS sequence"/>
</dbReference>
<evidence type="ECO:0000313" key="15">
    <source>
        <dbReference type="Proteomes" id="UP000606889"/>
    </source>
</evidence>
<feature type="binding site" evidence="12">
    <location>
        <position position="402"/>
    </location>
    <ligand>
        <name>Zn(2+)</name>
        <dbReference type="ChEBI" id="CHEBI:29105"/>
    </ligand>
</feature>
<dbReference type="Gene3D" id="3.40.50.10190">
    <property type="entry name" value="BRCT domain"/>
    <property type="match status" value="1"/>
</dbReference>
<accession>A0ABR7ECZ9</accession>
<dbReference type="PROSITE" id="PS01056">
    <property type="entry name" value="DNA_LIGASE_N2"/>
    <property type="match status" value="1"/>
</dbReference>
<dbReference type="Pfam" id="PF00533">
    <property type="entry name" value="BRCT"/>
    <property type="match status" value="1"/>
</dbReference>
<dbReference type="InterPro" id="IPR033136">
    <property type="entry name" value="DNA_ligase_CS"/>
</dbReference>
<evidence type="ECO:0000313" key="14">
    <source>
        <dbReference type="EMBL" id="MBC5647053.1"/>
    </source>
</evidence>
<evidence type="ECO:0000256" key="2">
    <source>
        <dbReference type="ARBA" id="ARBA00022598"/>
    </source>
</evidence>
<comment type="caution">
    <text evidence="14">The sequence shown here is derived from an EMBL/GenBank/DDBJ whole genome shotgun (WGS) entry which is preliminary data.</text>
</comment>
<evidence type="ECO:0000259" key="13">
    <source>
        <dbReference type="PROSITE" id="PS50172"/>
    </source>
</evidence>
<dbReference type="CDD" id="cd00114">
    <property type="entry name" value="LIGANc"/>
    <property type="match status" value="1"/>
</dbReference>
<dbReference type="InterPro" id="IPR010994">
    <property type="entry name" value="RuvA_2-like"/>
</dbReference>
<dbReference type="InterPro" id="IPR041663">
    <property type="entry name" value="DisA/LigA_HHH"/>
</dbReference>
<keyword evidence="10 12" id="KW-0464">Manganese</keyword>
<feature type="binding site" evidence="12">
    <location>
        <position position="170"/>
    </location>
    <ligand>
        <name>NAD(+)</name>
        <dbReference type="ChEBI" id="CHEBI:57540"/>
    </ligand>
</feature>
<evidence type="ECO:0000256" key="1">
    <source>
        <dbReference type="ARBA" id="ARBA00004067"/>
    </source>
</evidence>
<dbReference type="HAMAP" id="MF_01588">
    <property type="entry name" value="DNA_ligase_A"/>
    <property type="match status" value="1"/>
</dbReference>
<feature type="binding site" evidence="12">
    <location>
        <begin position="79"/>
        <end position="80"/>
    </location>
    <ligand>
        <name>NAD(+)</name>
        <dbReference type="ChEBI" id="CHEBI:57540"/>
    </ligand>
</feature>
<feature type="domain" description="BRCT" evidence="13">
    <location>
        <begin position="584"/>
        <end position="655"/>
    </location>
</feature>
<dbReference type="Pfam" id="PF01653">
    <property type="entry name" value="DNA_ligase_aden"/>
    <property type="match status" value="1"/>
</dbReference>
<dbReference type="InterPro" id="IPR012340">
    <property type="entry name" value="NA-bd_OB-fold"/>
</dbReference>
<feature type="active site" description="N6-AMP-lysine intermediate" evidence="12">
    <location>
        <position position="115"/>
    </location>
</feature>
<feature type="binding site" evidence="12">
    <location>
        <position position="306"/>
    </location>
    <ligand>
        <name>NAD(+)</name>
        <dbReference type="ChEBI" id="CHEBI:57540"/>
    </ligand>
</feature>
<sequence length="655" mass="73551">MSRMERMRELIDQLNDYAYRYYVLDDPAVSDAEYDKIYDELSALEKKTGKIEPDSPTQRVGGKLLEGFQKHTHLAPLWSLDKAQSIGDVVAWQERTNKQMKALGLPDASYSLEYKFDGLTINLTYDGGYLIRAATRGNGIVGEDVTEQVKTIQSIPLKIGFAGKMEVQGEAIMRLSVLKKYNETADEPLKNARNAAAGAIRNLDPIQTAKRHLDAFIYNVGYIEGKVFQDHQEMISFLRDNRFNVSTYEKVFSDVTDIEAAVDKVERTRDRLDFLIDGMVIKITDFKTREALGYTQKFPRWAIAYKFAAEEMTTRILDVTWDVGRTGKLTPLAHLEPVELAGATIRRATLNNYEDIMRKHAAIGANVFIRRSNDVIPEILGASPVQDGELAPIEKPVYCPACGTELEEVGPNLFCPNSLNCKPQLTSRMVHFVSRDAMDIENLSEKTIELIFEKLDIKDIAAIYTLTGEQLLAQEGFKEKRTENILSAIEKSKTPPLANFIYALGISNVGKKTAKDLARTFRTYERLKEAKFEELVEIRDVGEIVAKDVVEFFHNENYMRVVQELFDAGVQPQEDAGVVTGGKFEGKTFVLTGTLTQYTRKQAQELIEGLGGKTSSSVSKKTDYVLAGEDAGSKLRKARDLGVAVLSEDEFKEML</sequence>
<keyword evidence="8 12" id="KW-0520">NAD</keyword>
<evidence type="ECO:0000256" key="9">
    <source>
        <dbReference type="ARBA" id="ARBA00023204"/>
    </source>
</evidence>
<dbReference type="PANTHER" id="PTHR23389:SF9">
    <property type="entry name" value="DNA LIGASE"/>
    <property type="match status" value="1"/>
</dbReference>
<dbReference type="InterPro" id="IPR036420">
    <property type="entry name" value="BRCT_dom_sf"/>
</dbReference>
<keyword evidence="15" id="KW-1185">Reference proteome</keyword>
<dbReference type="CDD" id="cd17748">
    <property type="entry name" value="BRCT_DNA_ligase_like"/>
    <property type="match status" value="1"/>
</dbReference>
<protein>
    <recommendedName>
        <fullName evidence="12">DNA ligase</fullName>
        <ecNumber evidence="12">6.5.1.2</ecNumber>
    </recommendedName>
    <alternativeName>
        <fullName evidence="12">Polydeoxyribonucleotide synthase [NAD(+)]</fullName>
    </alternativeName>
</protein>
<dbReference type="InterPro" id="IPR001357">
    <property type="entry name" value="BRCT_dom"/>
</dbReference>
<dbReference type="InterPro" id="IPR013840">
    <property type="entry name" value="DNAligase_N"/>
</dbReference>
<dbReference type="Gene3D" id="3.30.470.30">
    <property type="entry name" value="DNA ligase/mRNA capping enzyme"/>
    <property type="match status" value="1"/>
</dbReference>
<dbReference type="SUPFAM" id="SSF47781">
    <property type="entry name" value="RuvA domain 2-like"/>
    <property type="match status" value="1"/>
</dbReference>
<dbReference type="SUPFAM" id="SSF52113">
    <property type="entry name" value="BRCT domain"/>
    <property type="match status" value="1"/>
</dbReference>
<dbReference type="SMART" id="SM00532">
    <property type="entry name" value="LIGANc"/>
    <property type="match status" value="1"/>
</dbReference>
<dbReference type="SMART" id="SM00292">
    <property type="entry name" value="BRCT"/>
    <property type="match status" value="1"/>
</dbReference>
<evidence type="ECO:0000256" key="4">
    <source>
        <dbReference type="ARBA" id="ARBA00022723"/>
    </source>
</evidence>
<dbReference type="NCBIfam" id="NF005932">
    <property type="entry name" value="PRK07956.1"/>
    <property type="match status" value="1"/>
</dbReference>
<dbReference type="Gene3D" id="2.40.50.140">
    <property type="entry name" value="Nucleic acid-binding proteins"/>
    <property type="match status" value="1"/>
</dbReference>
<keyword evidence="3 12" id="KW-0235">DNA replication</keyword>
<keyword evidence="4 12" id="KW-0479">Metal-binding</keyword>
<evidence type="ECO:0000256" key="11">
    <source>
        <dbReference type="ARBA" id="ARBA00034005"/>
    </source>
</evidence>
<evidence type="ECO:0000256" key="7">
    <source>
        <dbReference type="ARBA" id="ARBA00022842"/>
    </source>
</evidence>
<dbReference type="InterPro" id="IPR003583">
    <property type="entry name" value="Hlx-hairpin-Hlx_DNA-bd_motif"/>
</dbReference>
<feature type="binding site" evidence="12">
    <location>
        <begin position="31"/>
        <end position="35"/>
    </location>
    <ligand>
        <name>NAD(+)</name>
        <dbReference type="ChEBI" id="CHEBI:57540"/>
    </ligand>
</feature>
<dbReference type="SUPFAM" id="SSF50249">
    <property type="entry name" value="Nucleic acid-binding proteins"/>
    <property type="match status" value="1"/>
</dbReference>
<feature type="binding site" evidence="12">
    <location>
        <position position="136"/>
    </location>
    <ligand>
        <name>NAD(+)</name>
        <dbReference type="ChEBI" id="CHEBI:57540"/>
    </ligand>
</feature>
<feature type="binding site" evidence="12">
    <location>
        <position position="415"/>
    </location>
    <ligand>
        <name>Zn(2+)</name>
        <dbReference type="ChEBI" id="CHEBI:29105"/>
    </ligand>
</feature>
<keyword evidence="2 12" id="KW-0436">Ligase</keyword>
<dbReference type="SMART" id="SM00278">
    <property type="entry name" value="HhH1"/>
    <property type="match status" value="4"/>
</dbReference>
<evidence type="ECO:0000256" key="8">
    <source>
        <dbReference type="ARBA" id="ARBA00023027"/>
    </source>
</evidence>
<dbReference type="PROSITE" id="PS50172">
    <property type="entry name" value="BRCT"/>
    <property type="match status" value="1"/>
</dbReference>
<organism evidence="14 15">
    <name type="scientific">Christensenella tenuis</name>
    <dbReference type="NCBI Taxonomy" id="2763033"/>
    <lineage>
        <taxon>Bacteria</taxon>
        <taxon>Bacillati</taxon>
        <taxon>Bacillota</taxon>
        <taxon>Clostridia</taxon>
        <taxon>Christensenellales</taxon>
        <taxon>Christensenellaceae</taxon>
        <taxon>Christensenella</taxon>
    </lineage>
</organism>
<feature type="binding site" evidence="12">
    <location>
        <position position="282"/>
    </location>
    <ligand>
        <name>NAD(+)</name>
        <dbReference type="ChEBI" id="CHEBI:57540"/>
    </ligand>
</feature>
<reference evidence="14 15" key="1">
    <citation type="submission" date="2020-08" db="EMBL/GenBank/DDBJ databases">
        <title>Genome public.</title>
        <authorList>
            <person name="Liu C."/>
            <person name="Sun Q."/>
        </authorList>
    </citation>
    <scope>NUCLEOTIDE SEQUENCE [LARGE SCALE GENOMIC DNA]</scope>
    <source>
        <strain evidence="14 15">NSJ-35</strain>
    </source>
</reference>
<feature type="binding site" evidence="12">
    <location>
        <position position="113"/>
    </location>
    <ligand>
        <name>NAD(+)</name>
        <dbReference type="ChEBI" id="CHEBI:57540"/>
    </ligand>
</feature>
<evidence type="ECO:0000256" key="6">
    <source>
        <dbReference type="ARBA" id="ARBA00022833"/>
    </source>
</evidence>
<dbReference type="Gene3D" id="1.10.150.20">
    <property type="entry name" value="5' to 3' exonuclease, C-terminal subdomain"/>
    <property type="match status" value="2"/>
</dbReference>
<dbReference type="InterPro" id="IPR013839">
    <property type="entry name" value="DNAligase_adenylation"/>
</dbReference>
<gene>
    <name evidence="12 14" type="primary">ligA</name>
    <name evidence="14" type="ORF">H8S18_01705</name>
</gene>
<comment type="catalytic activity">
    <reaction evidence="11 12">
        <text>NAD(+) + (deoxyribonucleotide)n-3'-hydroxyl + 5'-phospho-(deoxyribonucleotide)m = (deoxyribonucleotide)n+m + AMP + beta-nicotinamide D-nucleotide.</text>
        <dbReference type="EC" id="6.5.1.2"/>
    </reaction>
</comment>
<dbReference type="InterPro" id="IPR001679">
    <property type="entry name" value="DNA_ligase"/>
</dbReference>
<evidence type="ECO:0000256" key="5">
    <source>
        <dbReference type="ARBA" id="ARBA00022763"/>
    </source>
</evidence>
<dbReference type="NCBIfam" id="TIGR00575">
    <property type="entry name" value="dnlj"/>
    <property type="match status" value="1"/>
</dbReference>
<keyword evidence="5 12" id="KW-0227">DNA damage</keyword>
<dbReference type="GO" id="GO:0003911">
    <property type="term" value="F:DNA ligase (NAD+) activity"/>
    <property type="evidence" value="ECO:0007669"/>
    <property type="project" value="UniProtKB-EC"/>
</dbReference>
<feature type="binding site" evidence="12">
    <location>
        <position position="421"/>
    </location>
    <ligand>
        <name>Zn(2+)</name>
        <dbReference type="ChEBI" id="CHEBI:29105"/>
    </ligand>
</feature>
<proteinExistence type="inferred from homology"/>
<dbReference type="PIRSF" id="PIRSF001604">
    <property type="entry name" value="LigA"/>
    <property type="match status" value="1"/>
</dbReference>
<dbReference type="Gene3D" id="1.10.287.610">
    <property type="entry name" value="Helix hairpin bin"/>
    <property type="match status" value="1"/>
</dbReference>
<dbReference type="EC" id="6.5.1.2" evidence="12"/>
<keyword evidence="6 12" id="KW-0862">Zinc</keyword>